<name>X0Z2J3_9ZZZZ</name>
<proteinExistence type="predicted"/>
<reference evidence="1" key="1">
    <citation type="journal article" date="2014" name="Front. Microbiol.">
        <title>High frequency of phylogenetically diverse reductive dehalogenase-homologous genes in deep subseafloor sedimentary metagenomes.</title>
        <authorList>
            <person name="Kawai M."/>
            <person name="Futagami T."/>
            <person name="Toyoda A."/>
            <person name="Takaki Y."/>
            <person name="Nishi S."/>
            <person name="Hori S."/>
            <person name="Arai W."/>
            <person name="Tsubouchi T."/>
            <person name="Morono Y."/>
            <person name="Uchiyama I."/>
            <person name="Ito T."/>
            <person name="Fujiyama A."/>
            <person name="Inagaki F."/>
            <person name="Takami H."/>
        </authorList>
    </citation>
    <scope>NUCLEOTIDE SEQUENCE</scope>
    <source>
        <strain evidence="1">Expedition CK06-06</strain>
    </source>
</reference>
<dbReference type="EMBL" id="BART01007186">
    <property type="protein sequence ID" value="GAG54693.1"/>
    <property type="molecule type" value="Genomic_DNA"/>
</dbReference>
<sequence>MEIKLAKKITKKGVVIYVCEKCGNEMFQFFKKRKGSIAVENPLLFKKYLNTDNSYGPYYRCQFCNTIHRGYYVNGGSNIDFRSLKIK</sequence>
<protein>
    <submittedName>
        <fullName evidence="1">Uncharacterized protein</fullName>
    </submittedName>
</protein>
<dbReference type="AlphaFoldDB" id="X0Z2J3"/>
<gene>
    <name evidence="1" type="ORF">S01H4_16385</name>
</gene>
<organism evidence="1">
    <name type="scientific">marine sediment metagenome</name>
    <dbReference type="NCBI Taxonomy" id="412755"/>
    <lineage>
        <taxon>unclassified sequences</taxon>
        <taxon>metagenomes</taxon>
        <taxon>ecological metagenomes</taxon>
    </lineage>
</organism>
<accession>X0Z2J3</accession>
<comment type="caution">
    <text evidence="1">The sequence shown here is derived from an EMBL/GenBank/DDBJ whole genome shotgun (WGS) entry which is preliminary data.</text>
</comment>
<evidence type="ECO:0000313" key="1">
    <source>
        <dbReference type="EMBL" id="GAG54693.1"/>
    </source>
</evidence>